<keyword evidence="3" id="KW-1185">Reference proteome</keyword>
<gene>
    <name evidence="2" type="ORF">AQ619_02675</name>
</gene>
<proteinExistence type="predicted"/>
<evidence type="ECO:0000313" key="2">
    <source>
        <dbReference type="EMBL" id="ALL15172.1"/>
    </source>
</evidence>
<dbReference type="AlphaFoldDB" id="A0A0P0P3N1"/>
<dbReference type="CDD" id="cd14788">
    <property type="entry name" value="GumN"/>
    <property type="match status" value="1"/>
</dbReference>
<sequence length="311" mass="33437">MRFAVLGAVLTALSPLVCHAQAMDDPEAVVVEALVVNAKLPGPAWWRISDGDTTIYMLGTLASLPKDMAWDTSVLSRRLNGAFALILPPEGRAGVTDIPALLSLRGKLKSDRPLDQMAPELAPRLARVRTQLGKKPGSYNEWSPLGAGIMIATDYQKTTKLESSEPERTVDRLARKHRVKTRLAGTYKAMPVVKAVVRQHSAEVGLTCLEGVLSEAEAGSSAVREAAEAWANGDVRGAIAGPRNFQRCIRGLPGMPELERRAMDDEVAALTEAMKTPGHAVAVFSIRGLVAQNGLLDRMRAKGFTVKTPGD</sequence>
<dbReference type="STRING" id="69395.AQ619_02675"/>
<dbReference type="EMBL" id="CP013002">
    <property type="protein sequence ID" value="ALL15172.1"/>
    <property type="molecule type" value="Genomic_DNA"/>
</dbReference>
<feature type="signal peptide" evidence="1">
    <location>
        <begin position="1"/>
        <end position="20"/>
    </location>
</feature>
<keyword evidence="1" id="KW-0732">Signal</keyword>
<accession>A0A0P0P3N1</accession>
<dbReference type="KEGG" id="chq:AQ619_02675"/>
<protein>
    <submittedName>
        <fullName evidence="2">Polysaccharide biosynthesis protein GumN</fullName>
    </submittedName>
</protein>
<evidence type="ECO:0000313" key="3">
    <source>
        <dbReference type="Proteomes" id="UP000056905"/>
    </source>
</evidence>
<dbReference type="Pfam" id="PF01963">
    <property type="entry name" value="TraB_PrgY_gumN"/>
    <property type="match status" value="1"/>
</dbReference>
<name>A0A0P0P3N1_9CAUL</name>
<dbReference type="OrthoDB" id="7181390at2"/>
<feature type="chain" id="PRO_5006052745" evidence="1">
    <location>
        <begin position="21"/>
        <end position="311"/>
    </location>
</feature>
<reference evidence="2 3" key="1">
    <citation type="submission" date="2015-10" db="EMBL/GenBank/DDBJ databases">
        <title>Conservation of the essential genome among Caulobacter and Brevundimonas species.</title>
        <authorList>
            <person name="Scott D."/>
            <person name="Ely B."/>
        </authorList>
    </citation>
    <scope>NUCLEOTIDE SEQUENCE [LARGE SCALE GENOMIC DNA]</scope>
    <source>
        <strain evidence="2 3">CB4</strain>
    </source>
</reference>
<dbReference type="Proteomes" id="UP000056905">
    <property type="component" value="Chromosome"/>
</dbReference>
<evidence type="ECO:0000256" key="1">
    <source>
        <dbReference type="SAM" id="SignalP"/>
    </source>
</evidence>
<dbReference type="RefSeq" id="WP_062151200.1">
    <property type="nucleotide sequence ID" value="NZ_CP013002.1"/>
</dbReference>
<dbReference type="InterPro" id="IPR002816">
    <property type="entry name" value="TraB/PrgY/GumN_fam"/>
</dbReference>
<organism evidence="2 3">
    <name type="scientific">Caulobacter henricii</name>
    <dbReference type="NCBI Taxonomy" id="69395"/>
    <lineage>
        <taxon>Bacteria</taxon>
        <taxon>Pseudomonadati</taxon>
        <taxon>Pseudomonadota</taxon>
        <taxon>Alphaproteobacteria</taxon>
        <taxon>Caulobacterales</taxon>
        <taxon>Caulobacteraceae</taxon>
        <taxon>Caulobacter</taxon>
    </lineage>
</organism>